<protein>
    <submittedName>
        <fullName evidence="2">Uncharacterized protein</fullName>
    </submittedName>
</protein>
<evidence type="ECO:0000313" key="3">
    <source>
        <dbReference type="EMBL" id="CAJ1931968.1"/>
    </source>
</evidence>
<proteinExistence type="predicted"/>
<dbReference type="Proteomes" id="UP001295423">
    <property type="component" value="Unassembled WGS sequence"/>
</dbReference>
<dbReference type="EMBL" id="CAKOGP040000191">
    <property type="protein sequence ID" value="CAJ1931964.1"/>
    <property type="molecule type" value="Genomic_DNA"/>
</dbReference>
<gene>
    <name evidence="2" type="ORF">CYCCA115_LOCUS2628</name>
    <name evidence="3" type="ORF">CYCCA115_LOCUS2630</name>
</gene>
<organism evidence="2 4">
    <name type="scientific">Cylindrotheca closterium</name>
    <dbReference type="NCBI Taxonomy" id="2856"/>
    <lineage>
        <taxon>Eukaryota</taxon>
        <taxon>Sar</taxon>
        <taxon>Stramenopiles</taxon>
        <taxon>Ochrophyta</taxon>
        <taxon>Bacillariophyta</taxon>
        <taxon>Bacillariophyceae</taxon>
        <taxon>Bacillariophycidae</taxon>
        <taxon>Bacillariales</taxon>
        <taxon>Bacillariaceae</taxon>
        <taxon>Cylindrotheca</taxon>
    </lineage>
</organism>
<evidence type="ECO:0000256" key="1">
    <source>
        <dbReference type="SAM" id="MobiDB-lite"/>
    </source>
</evidence>
<keyword evidence="4" id="KW-1185">Reference proteome</keyword>
<dbReference type="AlphaFoldDB" id="A0AAD2CGG5"/>
<name>A0AAD2CGG5_9STRA</name>
<dbReference type="EMBL" id="CAKOGP040000191">
    <property type="protein sequence ID" value="CAJ1931968.1"/>
    <property type="molecule type" value="Genomic_DNA"/>
</dbReference>
<evidence type="ECO:0000313" key="2">
    <source>
        <dbReference type="EMBL" id="CAJ1931964.1"/>
    </source>
</evidence>
<reference evidence="2" key="1">
    <citation type="submission" date="2023-08" db="EMBL/GenBank/DDBJ databases">
        <authorList>
            <person name="Audoor S."/>
            <person name="Bilcke G."/>
        </authorList>
    </citation>
    <scope>NUCLEOTIDE SEQUENCE</scope>
</reference>
<accession>A0AAD2CGG5</accession>
<evidence type="ECO:0000313" key="4">
    <source>
        <dbReference type="Proteomes" id="UP001295423"/>
    </source>
</evidence>
<sequence length="223" mass="25316">MRRSAKSARYNDTRRLLSKLEDDDWTGILQSYSQVEYETSLFVDKHVFVVSTPAMKCNSDCPSVAMDADFGTRSVNIRNFTLPRDLPRLSIGTFPLSEIAKAFHIAEAKVTSDSDNMENFDIVMQNCGDFPAHMLTVLNVNFDHDMVRFIAKRLQKTRRAFGRFVRTNPNAMSLLSDKNLLGELTDLQLLELLVESRVKHLYDSSTTPLSDSYMDPSQGCSTR</sequence>
<feature type="region of interest" description="Disordered" evidence="1">
    <location>
        <begin position="204"/>
        <end position="223"/>
    </location>
</feature>
<comment type="caution">
    <text evidence="2">The sequence shown here is derived from an EMBL/GenBank/DDBJ whole genome shotgun (WGS) entry which is preliminary data.</text>
</comment>